<dbReference type="EMBL" id="SRLO01000093">
    <property type="protein sequence ID" value="TNN76410.1"/>
    <property type="molecule type" value="Genomic_DNA"/>
</dbReference>
<protein>
    <submittedName>
        <fullName evidence="2">Uncharacterized protein</fullName>
    </submittedName>
</protein>
<evidence type="ECO:0000313" key="3">
    <source>
        <dbReference type="Proteomes" id="UP000314294"/>
    </source>
</evidence>
<keyword evidence="3" id="KW-1185">Reference proteome</keyword>
<feature type="region of interest" description="Disordered" evidence="1">
    <location>
        <begin position="1"/>
        <end position="20"/>
    </location>
</feature>
<organism evidence="2 3">
    <name type="scientific">Liparis tanakae</name>
    <name type="common">Tanaka's snailfish</name>
    <dbReference type="NCBI Taxonomy" id="230148"/>
    <lineage>
        <taxon>Eukaryota</taxon>
        <taxon>Metazoa</taxon>
        <taxon>Chordata</taxon>
        <taxon>Craniata</taxon>
        <taxon>Vertebrata</taxon>
        <taxon>Euteleostomi</taxon>
        <taxon>Actinopterygii</taxon>
        <taxon>Neopterygii</taxon>
        <taxon>Teleostei</taxon>
        <taxon>Neoteleostei</taxon>
        <taxon>Acanthomorphata</taxon>
        <taxon>Eupercaria</taxon>
        <taxon>Perciformes</taxon>
        <taxon>Cottioidei</taxon>
        <taxon>Cottales</taxon>
        <taxon>Liparidae</taxon>
        <taxon>Liparis</taxon>
    </lineage>
</organism>
<sequence length="97" mass="10708">MSAQPTSHEANVNASNASQESVFSPMHIKKEVKPFLMPGTGVAYILYEELAAALGGTTGMNRAQCRRPAVLKRGCYRMPLYTIGNNWVVRHKEGENK</sequence>
<evidence type="ECO:0000313" key="2">
    <source>
        <dbReference type="EMBL" id="TNN76410.1"/>
    </source>
</evidence>
<dbReference type="Proteomes" id="UP000314294">
    <property type="component" value="Unassembled WGS sequence"/>
</dbReference>
<name>A0A4Z2IEU4_9TELE</name>
<accession>A0A4Z2IEU4</accession>
<evidence type="ECO:0000256" key="1">
    <source>
        <dbReference type="SAM" id="MobiDB-lite"/>
    </source>
</evidence>
<reference evidence="2 3" key="1">
    <citation type="submission" date="2019-03" db="EMBL/GenBank/DDBJ databases">
        <title>First draft genome of Liparis tanakae, snailfish: a comprehensive survey of snailfish specific genes.</title>
        <authorList>
            <person name="Kim W."/>
            <person name="Song I."/>
            <person name="Jeong J.-H."/>
            <person name="Kim D."/>
            <person name="Kim S."/>
            <person name="Ryu S."/>
            <person name="Song J.Y."/>
            <person name="Lee S.K."/>
        </authorList>
    </citation>
    <scope>NUCLEOTIDE SEQUENCE [LARGE SCALE GENOMIC DNA]</scope>
    <source>
        <tissue evidence="2">Muscle</tissue>
    </source>
</reference>
<dbReference type="AlphaFoldDB" id="A0A4Z2IEU4"/>
<gene>
    <name evidence="2" type="ORF">EYF80_013275</name>
</gene>
<proteinExistence type="predicted"/>
<comment type="caution">
    <text evidence="2">The sequence shown here is derived from an EMBL/GenBank/DDBJ whole genome shotgun (WGS) entry which is preliminary data.</text>
</comment>